<gene>
    <name evidence="2" type="ORF">EJD97_012096</name>
</gene>
<sequence length="102" mass="11083">MNTRRKVGGKIGGAAAGVNHVPPQAPAAEIEMFFNPSGLTNREVRTALVHITQVITLQAQDMKAQAEQQGVIRENPPSSTMANRLRDFTRMNPPVYTGSKIV</sequence>
<feature type="non-terminal residue" evidence="2">
    <location>
        <position position="102"/>
    </location>
</feature>
<name>A0A6N2BE04_SOLCI</name>
<dbReference type="EMBL" id="RXGB01003088">
    <property type="protein sequence ID" value="TMW93157.1"/>
    <property type="molecule type" value="Genomic_DNA"/>
</dbReference>
<evidence type="ECO:0000256" key="1">
    <source>
        <dbReference type="SAM" id="MobiDB-lite"/>
    </source>
</evidence>
<proteinExistence type="predicted"/>
<reference evidence="2" key="1">
    <citation type="submission" date="2019-05" db="EMBL/GenBank/DDBJ databases">
        <title>The de novo reference genome and transcriptome assemblies of the wild tomato species Solanum chilense.</title>
        <authorList>
            <person name="Stam R."/>
            <person name="Nosenko T."/>
            <person name="Hoerger A.C."/>
            <person name="Stephan W."/>
            <person name="Seidel M.A."/>
            <person name="Kuhn J.M.M."/>
            <person name="Haberer G."/>
            <person name="Tellier A."/>
        </authorList>
    </citation>
    <scope>NUCLEOTIDE SEQUENCE</scope>
    <source>
        <tissue evidence="2">Mature leaves</tissue>
    </source>
</reference>
<accession>A0A6N2BE04</accession>
<comment type="caution">
    <text evidence="2">The sequence shown here is derived from an EMBL/GenBank/DDBJ whole genome shotgun (WGS) entry which is preliminary data.</text>
</comment>
<evidence type="ECO:0000313" key="2">
    <source>
        <dbReference type="EMBL" id="TMW93157.1"/>
    </source>
</evidence>
<organism evidence="2">
    <name type="scientific">Solanum chilense</name>
    <name type="common">Tomato</name>
    <name type="synonym">Lycopersicon chilense</name>
    <dbReference type="NCBI Taxonomy" id="4083"/>
    <lineage>
        <taxon>Eukaryota</taxon>
        <taxon>Viridiplantae</taxon>
        <taxon>Streptophyta</taxon>
        <taxon>Embryophyta</taxon>
        <taxon>Tracheophyta</taxon>
        <taxon>Spermatophyta</taxon>
        <taxon>Magnoliopsida</taxon>
        <taxon>eudicotyledons</taxon>
        <taxon>Gunneridae</taxon>
        <taxon>Pentapetalae</taxon>
        <taxon>asterids</taxon>
        <taxon>lamiids</taxon>
        <taxon>Solanales</taxon>
        <taxon>Solanaceae</taxon>
        <taxon>Solanoideae</taxon>
        <taxon>Solaneae</taxon>
        <taxon>Solanum</taxon>
        <taxon>Solanum subgen. Lycopersicon</taxon>
    </lineage>
</organism>
<dbReference type="AlphaFoldDB" id="A0A6N2BE04"/>
<protein>
    <submittedName>
        <fullName evidence="2">Uncharacterized protein</fullName>
    </submittedName>
</protein>
<feature type="region of interest" description="Disordered" evidence="1">
    <location>
        <begin position="66"/>
        <end position="102"/>
    </location>
</feature>